<dbReference type="InterPro" id="IPR050235">
    <property type="entry name" value="CK1_Ser-Thr_kinase"/>
</dbReference>
<keyword evidence="4" id="KW-1185">Reference proteome</keyword>
<reference evidence="3 4" key="1">
    <citation type="journal article" date="2013" name="Curr. Biol.">
        <title>The Genome of the Foraminiferan Reticulomyxa filosa.</title>
        <authorList>
            <person name="Glockner G."/>
            <person name="Hulsmann N."/>
            <person name="Schleicher M."/>
            <person name="Noegel A.A."/>
            <person name="Eichinger L."/>
            <person name="Gallinger C."/>
            <person name="Pawlowski J."/>
            <person name="Sierra R."/>
            <person name="Euteneuer U."/>
            <person name="Pillet L."/>
            <person name="Moustafa A."/>
            <person name="Platzer M."/>
            <person name="Groth M."/>
            <person name="Szafranski K."/>
            <person name="Schliwa M."/>
        </authorList>
    </citation>
    <scope>NUCLEOTIDE SEQUENCE [LARGE SCALE GENOMIC DNA]</scope>
</reference>
<keyword evidence="2" id="KW-0812">Transmembrane</keyword>
<sequence>MLKTKKHIPLICGKSLTGTARFASINTHLGYEQSRRDDLETIGYVLFSHHLFIYFFLFLYYTFFFFDWVRSDHLFKNKKGKTKDTKYRRIRMLKEITGIEDLCAGLPEEFITYMKYCRNLRFEEKPKYAYLRNLFRAVFKKNKLKNDGRYDWTEKFFKKNANFSPDTIQLPRQFETKTEKADAPTEKNSHSSRDNGGYDSSLYPINDYPKKHKKHQKKALDSEPDHTAPNDNLLWKNDKLIKNKIIKGKKSIKLLFFADKSAQTGVYTFVLKRYALRSFELVAIFVNSRTAATLSLCLIFRLLLTFFL</sequence>
<name>X6LN43_RETFI</name>
<dbReference type="AlphaFoldDB" id="X6LN43"/>
<organism evidence="3 4">
    <name type="scientific">Reticulomyxa filosa</name>
    <dbReference type="NCBI Taxonomy" id="46433"/>
    <lineage>
        <taxon>Eukaryota</taxon>
        <taxon>Sar</taxon>
        <taxon>Rhizaria</taxon>
        <taxon>Retaria</taxon>
        <taxon>Foraminifera</taxon>
        <taxon>Monothalamids</taxon>
        <taxon>Reticulomyxidae</taxon>
        <taxon>Reticulomyxa</taxon>
    </lineage>
</organism>
<feature type="transmembrane region" description="Helical" evidence="2">
    <location>
        <begin position="51"/>
        <end position="69"/>
    </location>
</feature>
<dbReference type="EMBL" id="ASPP01036605">
    <property type="protein sequence ID" value="ETO02145.1"/>
    <property type="molecule type" value="Genomic_DNA"/>
</dbReference>
<proteinExistence type="predicted"/>
<keyword evidence="2" id="KW-0472">Membrane</keyword>
<evidence type="ECO:0000313" key="4">
    <source>
        <dbReference type="Proteomes" id="UP000023152"/>
    </source>
</evidence>
<evidence type="ECO:0000313" key="3">
    <source>
        <dbReference type="EMBL" id="ETO02145.1"/>
    </source>
</evidence>
<gene>
    <name evidence="3" type="ORF">RFI_35291</name>
</gene>
<evidence type="ECO:0000256" key="2">
    <source>
        <dbReference type="SAM" id="Phobius"/>
    </source>
</evidence>
<comment type="caution">
    <text evidence="3">The sequence shown here is derived from an EMBL/GenBank/DDBJ whole genome shotgun (WGS) entry which is preliminary data.</text>
</comment>
<dbReference type="OrthoDB" id="5800476at2759"/>
<dbReference type="Gene3D" id="1.10.510.10">
    <property type="entry name" value="Transferase(Phosphotransferase) domain 1"/>
    <property type="match status" value="1"/>
</dbReference>
<feature type="compositionally biased region" description="Basic and acidic residues" evidence="1">
    <location>
        <begin position="174"/>
        <end position="193"/>
    </location>
</feature>
<dbReference type="Proteomes" id="UP000023152">
    <property type="component" value="Unassembled WGS sequence"/>
</dbReference>
<accession>X6LN43</accession>
<evidence type="ECO:0000256" key="1">
    <source>
        <dbReference type="SAM" id="MobiDB-lite"/>
    </source>
</evidence>
<dbReference type="InterPro" id="IPR011009">
    <property type="entry name" value="Kinase-like_dom_sf"/>
</dbReference>
<dbReference type="SUPFAM" id="SSF56112">
    <property type="entry name" value="Protein kinase-like (PK-like)"/>
    <property type="match status" value="1"/>
</dbReference>
<protein>
    <submittedName>
        <fullName evidence="3">Uncharacterized protein</fullName>
    </submittedName>
</protein>
<keyword evidence="2" id="KW-1133">Transmembrane helix</keyword>
<dbReference type="PANTHER" id="PTHR11909">
    <property type="entry name" value="CASEIN KINASE-RELATED"/>
    <property type="match status" value="1"/>
</dbReference>
<feature type="region of interest" description="Disordered" evidence="1">
    <location>
        <begin position="174"/>
        <end position="200"/>
    </location>
</feature>